<dbReference type="InterPro" id="IPR003607">
    <property type="entry name" value="HD/PDEase_dom"/>
</dbReference>
<reference evidence="2 3" key="1">
    <citation type="journal article" date="2012" name="J. Bacteriol.">
        <title>Complete genome sequence of a thermophilic methanogen, Methanocella conradii HZ254, isolated from Chinese rice field soil.</title>
        <authorList>
            <person name="Lu Z."/>
            <person name="Lu Y."/>
        </authorList>
    </citation>
    <scope>NUCLEOTIDE SEQUENCE [LARGE SCALE GENOMIC DNA]</scope>
    <source>
        <strain evidence="3">DSM 24694 / JCM 17849 / CGMCC 1.5162 / HZ254</strain>
    </source>
</reference>
<dbReference type="NCBIfam" id="TIGR00277">
    <property type="entry name" value="HDIG"/>
    <property type="match status" value="1"/>
</dbReference>
<feature type="domain" description="HD" evidence="1">
    <location>
        <begin position="26"/>
        <end position="132"/>
    </location>
</feature>
<proteinExistence type="predicted"/>
<dbReference type="PANTHER" id="PTHR33594:SF1">
    <property type="entry name" value="HD_PDEASE DOMAIN-CONTAINING PROTEIN"/>
    <property type="match status" value="1"/>
</dbReference>
<dbReference type="eggNOG" id="arCOG01860">
    <property type="taxonomic scope" value="Archaea"/>
</dbReference>
<dbReference type="STRING" id="1041930.Mtc_0604"/>
<dbReference type="SMART" id="SM00471">
    <property type="entry name" value="HDc"/>
    <property type="match status" value="1"/>
</dbReference>
<organism evidence="2 3">
    <name type="scientific">Methanocella conradii (strain DSM 24694 / JCM 17849 / CGMCC 1.5162 / HZ254)</name>
    <dbReference type="NCBI Taxonomy" id="1041930"/>
    <lineage>
        <taxon>Archaea</taxon>
        <taxon>Methanobacteriati</taxon>
        <taxon>Methanobacteriota</taxon>
        <taxon>Stenosarchaea group</taxon>
        <taxon>Methanomicrobia</taxon>
        <taxon>Methanocellales</taxon>
        <taxon>Methanocellaceae</taxon>
        <taxon>Methanocella</taxon>
    </lineage>
</organism>
<dbReference type="Pfam" id="PF01966">
    <property type="entry name" value="HD"/>
    <property type="match status" value="1"/>
</dbReference>
<dbReference type="InterPro" id="IPR006675">
    <property type="entry name" value="HDIG_dom"/>
</dbReference>
<gene>
    <name evidence="2" type="ordered locus">Mtc_0604</name>
</gene>
<dbReference type="AlphaFoldDB" id="H8I5P9"/>
<dbReference type="GeneID" id="11970494"/>
<dbReference type="SUPFAM" id="SSF109604">
    <property type="entry name" value="HD-domain/PDEase-like"/>
    <property type="match status" value="1"/>
</dbReference>
<dbReference type="RefSeq" id="WP_014405207.1">
    <property type="nucleotide sequence ID" value="NC_017034.1"/>
</dbReference>
<dbReference type="CDD" id="cd00077">
    <property type="entry name" value="HDc"/>
    <property type="match status" value="1"/>
</dbReference>
<name>H8I5P9_METCZ</name>
<dbReference type="EMBL" id="CP003243">
    <property type="protein sequence ID" value="AFC99368.1"/>
    <property type="molecule type" value="Genomic_DNA"/>
</dbReference>
<dbReference type="PANTHER" id="PTHR33594">
    <property type="entry name" value="SUPERFAMILY HYDROLASE, PUTATIVE (AFU_ORTHOLOGUE AFUA_1G03035)-RELATED"/>
    <property type="match status" value="1"/>
</dbReference>
<dbReference type="InterPro" id="IPR006674">
    <property type="entry name" value="HD_domain"/>
</dbReference>
<evidence type="ECO:0000259" key="1">
    <source>
        <dbReference type="PROSITE" id="PS51831"/>
    </source>
</evidence>
<accession>H8I5P9</accession>
<dbReference type="HOGENOM" id="CLU_036524_3_1_2"/>
<evidence type="ECO:0000313" key="2">
    <source>
        <dbReference type="EMBL" id="AFC99368.1"/>
    </source>
</evidence>
<evidence type="ECO:0000313" key="3">
    <source>
        <dbReference type="Proteomes" id="UP000005233"/>
    </source>
</evidence>
<dbReference type="KEGG" id="mez:Mtc_0604"/>
<protein>
    <submittedName>
        <fullName evidence="2">Domain HDIG</fullName>
    </submittedName>
</protein>
<dbReference type="Proteomes" id="UP000005233">
    <property type="component" value="Chromosome"/>
</dbReference>
<dbReference type="Gene3D" id="1.10.3210.50">
    <property type="match status" value="1"/>
</dbReference>
<keyword evidence="3" id="KW-1185">Reference proteome</keyword>
<dbReference type="PROSITE" id="PS51831">
    <property type="entry name" value="HD"/>
    <property type="match status" value="1"/>
</dbReference>
<sequence>MDDEDIVARARELSESIHRGLAPSHDFSHVERVYRLAERIATSEGADLFVVRMAALLHDIGRAEEARASSADDCHEELSVRMASPILDGLGVSGERKAAILHAIAAHRHRRGEEPRTLEAKCLFDADKLDSLGAVGVARSYLWLGEHGRGVYYPEEEYAHVDPEDNRAEVDSAQREWHIKLKYLKDKMYTASGRKMAMERHERMARILDEIEKEVKGER</sequence>